<reference evidence="2 3" key="1">
    <citation type="submission" date="2016-09" db="EMBL/GenBank/DDBJ databases">
        <title>Draft genome sequence for the type strain of Desulfuribacillus alkaliarsenatis AHT28, an obligately anaerobic, sulfidogenic bacterium isolated from Russian soda lake sediments.</title>
        <authorList>
            <person name="Abin C.A."/>
            <person name="Hollibaugh J.T."/>
        </authorList>
    </citation>
    <scope>NUCLEOTIDE SEQUENCE [LARGE SCALE GENOMIC DNA]</scope>
    <source>
        <strain evidence="2 3">AHT28</strain>
    </source>
</reference>
<proteinExistence type="predicted"/>
<dbReference type="Gene3D" id="2.50.20.10">
    <property type="entry name" value="Lipoprotein localisation LolA/LolB/LppX"/>
    <property type="match status" value="1"/>
</dbReference>
<dbReference type="Pfam" id="PF14285">
    <property type="entry name" value="DUF4367"/>
    <property type="match status" value="1"/>
</dbReference>
<dbReference type="InterPro" id="IPR029046">
    <property type="entry name" value="LolA/LolB/LppX"/>
</dbReference>
<dbReference type="PANTHER" id="PTHR37507">
    <property type="entry name" value="SPORULATION PROTEIN YDCC"/>
    <property type="match status" value="1"/>
</dbReference>
<evidence type="ECO:0000313" key="2">
    <source>
        <dbReference type="EMBL" id="OEF95876.1"/>
    </source>
</evidence>
<evidence type="ECO:0000259" key="1">
    <source>
        <dbReference type="Pfam" id="PF14285"/>
    </source>
</evidence>
<dbReference type="InterPro" id="IPR025377">
    <property type="entry name" value="DUF4367"/>
</dbReference>
<dbReference type="EMBL" id="MIJE01000034">
    <property type="protein sequence ID" value="OEF95876.1"/>
    <property type="molecule type" value="Genomic_DNA"/>
</dbReference>
<dbReference type="SUPFAM" id="SSF89392">
    <property type="entry name" value="Prokaryotic lipoproteins and lipoprotein localization factors"/>
    <property type="match status" value="1"/>
</dbReference>
<dbReference type="InterPro" id="IPR052944">
    <property type="entry name" value="Sporulation_related"/>
</dbReference>
<keyword evidence="3" id="KW-1185">Reference proteome</keyword>
<dbReference type="AlphaFoldDB" id="A0A1E5FZ67"/>
<dbReference type="RefSeq" id="WP_069644148.1">
    <property type="nucleotide sequence ID" value="NZ_MIJE01000034.1"/>
</dbReference>
<accession>A0A1E5FZ67</accession>
<gene>
    <name evidence="2" type="ORF">BHF68_10805</name>
</gene>
<sequence>MLKGKRKLGLILATIITLVLAACGGTITKQEDVMKELGKILEEIENYHLEAEMVVDHDGLAQTYYVEVWYQQPELYKVALKNDSREVSQIIIKNNEGVHVVNPYMNKVFKFSKDWPHAQGQLYLYQTLLNNITKADSLDYEYKDEAYYFTYEVENGQYIAKQEVVLEEGFYPKTAMMTDEAETVKITVNFENFEANIAISELEFDVDEQLKSSVTEGMDATAAMAQLQENWTPMQPEYVPAGMTMTSLSVLKEGDMEYAVLQYAGADSNFTIIQKPDITFDTIARADGELVEIYGTVAILSGGATPTLQWHDNGIEFTLSGNLSMAEMQKVAATVYRPAMK</sequence>
<evidence type="ECO:0000313" key="3">
    <source>
        <dbReference type="Proteomes" id="UP000094296"/>
    </source>
</evidence>
<feature type="domain" description="DUF4367" evidence="1">
    <location>
        <begin position="235"/>
        <end position="334"/>
    </location>
</feature>
<dbReference type="Proteomes" id="UP000094296">
    <property type="component" value="Unassembled WGS sequence"/>
</dbReference>
<comment type="caution">
    <text evidence="2">The sequence shown here is derived from an EMBL/GenBank/DDBJ whole genome shotgun (WGS) entry which is preliminary data.</text>
</comment>
<dbReference type="STRING" id="766136.BHF68_10805"/>
<dbReference type="OrthoDB" id="9785380at2"/>
<protein>
    <recommendedName>
        <fullName evidence="1">DUF4367 domain-containing protein</fullName>
    </recommendedName>
</protein>
<name>A0A1E5FZ67_9FIRM</name>
<dbReference type="PANTHER" id="PTHR37507:SF2">
    <property type="entry name" value="SPORULATION PROTEIN YDCC"/>
    <property type="match status" value="1"/>
</dbReference>
<organism evidence="2 3">
    <name type="scientific">Desulfuribacillus alkaliarsenatis</name>
    <dbReference type="NCBI Taxonomy" id="766136"/>
    <lineage>
        <taxon>Bacteria</taxon>
        <taxon>Bacillati</taxon>
        <taxon>Bacillota</taxon>
        <taxon>Desulfuribacillia</taxon>
        <taxon>Desulfuribacillales</taxon>
        <taxon>Desulfuribacillaceae</taxon>
        <taxon>Desulfuribacillus</taxon>
    </lineage>
</organism>
<dbReference type="PROSITE" id="PS51257">
    <property type="entry name" value="PROKAR_LIPOPROTEIN"/>
    <property type="match status" value="1"/>
</dbReference>